<protein>
    <submittedName>
        <fullName evidence="1">Uncharacterized protein</fullName>
    </submittedName>
</protein>
<evidence type="ECO:0000313" key="1">
    <source>
        <dbReference type="EMBL" id="DAE24549.1"/>
    </source>
</evidence>
<accession>A0A8S5R0N1</accession>
<reference evidence="1" key="1">
    <citation type="journal article" date="2021" name="Proc. Natl. Acad. Sci. U.S.A.">
        <title>A Catalog of Tens of Thousands of Viruses from Human Metagenomes Reveals Hidden Associations with Chronic Diseases.</title>
        <authorList>
            <person name="Tisza M.J."/>
            <person name="Buck C.B."/>
        </authorList>
    </citation>
    <scope>NUCLEOTIDE SEQUENCE</scope>
    <source>
        <strain evidence="1">CtyvQ1</strain>
    </source>
</reference>
<organism evidence="1">
    <name type="scientific">Siphoviridae sp. ctyvQ1</name>
    <dbReference type="NCBI Taxonomy" id="2826525"/>
    <lineage>
        <taxon>Viruses</taxon>
        <taxon>Duplodnaviria</taxon>
        <taxon>Heunggongvirae</taxon>
        <taxon>Uroviricota</taxon>
        <taxon>Caudoviricetes</taxon>
    </lineage>
</organism>
<proteinExistence type="predicted"/>
<sequence length="55" mass="6462">MSIFLSLSIRNPVNNHNPPLKIPVFTALYLAIKFHFHCHTSKNENELKIHKYTDK</sequence>
<name>A0A8S5R0N1_9CAUD</name>
<dbReference type="EMBL" id="BK015776">
    <property type="protein sequence ID" value="DAE24549.1"/>
    <property type="molecule type" value="Genomic_DNA"/>
</dbReference>